<gene>
    <name evidence="1" type="ORF">S01H1_49748</name>
</gene>
<reference evidence="1" key="1">
    <citation type="journal article" date="2014" name="Front. Microbiol.">
        <title>High frequency of phylogenetically diverse reductive dehalogenase-homologous genes in deep subseafloor sedimentary metagenomes.</title>
        <authorList>
            <person name="Kawai M."/>
            <person name="Futagami T."/>
            <person name="Toyoda A."/>
            <person name="Takaki Y."/>
            <person name="Nishi S."/>
            <person name="Hori S."/>
            <person name="Arai W."/>
            <person name="Tsubouchi T."/>
            <person name="Morono Y."/>
            <person name="Uchiyama I."/>
            <person name="Ito T."/>
            <person name="Fujiyama A."/>
            <person name="Inagaki F."/>
            <person name="Takami H."/>
        </authorList>
    </citation>
    <scope>NUCLEOTIDE SEQUENCE</scope>
    <source>
        <strain evidence="1">Expedition CK06-06</strain>
    </source>
</reference>
<name>X0XID1_9ZZZZ</name>
<dbReference type="AlphaFoldDB" id="X0XID1"/>
<sequence length="71" mass="8593">MISEGLIVWNRRIDLLHYAEHKLEKYVAEGKITKQQRKKLKKIISKMWIDIWKFHPDNNPLLEEAFELNFG</sequence>
<protein>
    <submittedName>
        <fullName evidence="1">Uncharacterized protein</fullName>
    </submittedName>
</protein>
<evidence type="ECO:0000313" key="1">
    <source>
        <dbReference type="EMBL" id="GAG24716.1"/>
    </source>
</evidence>
<dbReference type="EMBL" id="BARS01032018">
    <property type="protein sequence ID" value="GAG24716.1"/>
    <property type="molecule type" value="Genomic_DNA"/>
</dbReference>
<organism evidence="1">
    <name type="scientific">marine sediment metagenome</name>
    <dbReference type="NCBI Taxonomy" id="412755"/>
    <lineage>
        <taxon>unclassified sequences</taxon>
        <taxon>metagenomes</taxon>
        <taxon>ecological metagenomes</taxon>
    </lineage>
</organism>
<accession>X0XID1</accession>
<proteinExistence type="predicted"/>
<comment type="caution">
    <text evidence="1">The sequence shown here is derived from an EMBL/GenBank/DDBJ whole genome shotgun (WGS) entry which is preliminary data.</text>
</comment>